<dbReference type="SUPFAM" id="SSF53850">
    <property type="entry name" value="Periplasmic binding protein-like II"/>
    <property type="match status" value="1"/>
</dbReference>
<gene>
    <name evidence="7" type="ORF">ACFSDA_05940</name>
</gene>
<dbReference type="PROSITE" id="PS50931">
    <property type="entry name" value="HTH_LYSR"/>
    <property type="match status" value="1"/>
</dbReference>
<keyword evidence="8" id="KW-1185">Reference proteome</keyword>
<dbReference type="InterPro" id="IPR036388">
    <property type="entry name" value="WH-like_DNA-bd_sf"/>
</dbReference>
<dbReference type="PANTHER" id="PTHR30346:SF29">
    <property type="entry name" value="LYSR SUBSTRATE-BINDING"/>
    <property type="match status" value="1"/>
</dbReference>
<evidence type="ECO:0000259" key="6">
    <source>
        <dbReference type="PROSITE" id="PS50931"/>
    </source>
</evidence>
<dbReference type="Pfam" id="PF00126">
    <property type="entry name" value="HTH_1"/>
    <property type="match status" value="1"/>
</dbReference>
<keyword evidence="4" id="KW-0804">Transcription</keyword>
<evidence type="ECO:0000256" key="5">
    <source>
        <dbReference type="SAM" id="MobiDB-lite"/>
    </source>
</evidence>
<name>A0ABW4PX16_9MICO</name>
<comment type="similarity">
    <text evidence="1">Belongs to the LysR transcriptional regulatory family.</text>
</comment>
<feature type="domain" description="HTH lysR-type" evidence="6">
    <location>
        <begin position="2"/>
        <end position="59"/>
    </location>
</feature>
<evidence type="ECO:0000313" key="8">
    <source>
        <dbReference type="Proteomes" id="UP001597280"/>
    </source>
</evidence>
<evidence type="ECO:0000256" key="3">
    <source>
        <dbReference type="ARBA" id="ARBA00023125"/>
    </source>
</evidence>
<evidence type="ECO:0000256" key="2">
    <source>
        <dbReference type="ARBA" id="ARBA00023015"/>
    </source>
</evidence>
<sequence>MLDPVKLRVLRSVVETGSIRASAEALGYTPSAVSQHLSTLRRETGLDLVERSGRGIVVTPQGRLLAEQSGAALDALAALDRTVQALRSGRSGALRLGYASSVASTWIPELAQDVRRRFPELDLELVLRSCSIDDLVEDGMDVAVGETSTSPLVEDWIAQDILEEGYVAIVGAGHRLAGRTSVQLKDLAEEPWTTDDPIPSPWFRRIASACLAAGYTPRVEINPTDFSTVLGFVATGDYVTVQPSIIAQDLRADLVAIPVEDTTLRRRVSVQVRRSVIRHPAARYIVRRVHDMAEDRARDIVGVVHLNAPDARGVGPGWTDPTDGAAEGSAPAQATGAGGAAAEAGAVEGATPQPQPAAL</sequence>
<keyword evidence="2" id="KW-0805">Transcription regulation</keyword>
<dbReference type="Pfam" id="PF03466">
    <property type="entry name" value="LysR_substrate"/>
    <property type="match status" value="1"/>
</dbReference>
<dbReference type="CDD" id="cd05466">
    <property type="entry name" value="PBP2_LTTR_substrate"/>
    <property type="match status" value="1"/>
</dbReference>
<feature type="region of interest" description="Disordered" evidence="5">
    <location>
        <begin position="311"/>
        <end position="359"/>
    </location>
</feature>
<dbReference type="SUPFAM" id="SSF46785">
    <property type="entry name" value="Winged helix' DNA-binding domain"/>
    <property type="match status" value="1"/>
</dbReference>
<dbReference type="InterPro" id="IPR000847">
    <property type="entry name" value="LysR_HTH_N"/>
</dbReference>
<evidence type="ECO:0000256" key="4">
    <source>
        <dbReference type="ARBA" id="ARBA00023163"/>
    </source>
</evidence>
<evidence type="ECO:0000256" key="1">
    <source>
        <dbReference type="ARBA" id="ARBA00009437"/>
    </source>
</evidence>
<proteinExistence type="inferred from homology"/>
<dbReference type="RefSeq" id="WP_343903881.1">
    <property type="nucleotide sequence ID" value="NZ_BAAAIS010000002.1"/>
</dbReference>
<dbReference type="PANTHER" id="PTHR30346">
    <property type="entry name" value="TRANSCRIPTIONAL DUAL REGULATOR HCAR-RELATED"/>
    <property type="match status" value="1"/>
</dbReference>
<dbReference type="Gene3D" id="3.40.190.290">
    <property type="match status" value="1"/>
</dbReference>
<dbReference type="InterPro" id="IPR005119">
    <property type="entry name" value="LysR_subst-bd"/>
</dbReference>
<accession>A0ABW4PX16</accession>
<feature type="compositionally biased region" description="Low complexity" evidence="5">
    <location>
        <begin position="328"/>
        <end position="350"/>
    </location>
</feature>
<dbReference type="InterPro" id="IPR036390">
    <property type="entry name" value="WH_DNA-bd_sf"/>
</dbReference>
<evidence type="ECO:0000313" key="7">
    <source>
        <dbReference type="EMBL" id="MFD1834615.1"/>
    </source>
</evidence>
<dbReference type="Gene3D" id="1.10.10.10">
    <property type="entry name" value="Winged helix-like DNA-binding domain superfamily/Winged helix DNA-binding domain"/>
    <property type="match status" value="1"/>
</dbReference>
<organism evidence="7 8">
    <name type="scientific">Brachybacterium rhamnosum</name>
    <dbReference type="NCBI Taxonomy" id="173361"/>
    <lineage>
        <taxon>Bacteria</taxon>
        <taxon>Bacillati</taxon>
        <taxon>Actinomycetota</taxon>
        <taxon>Actinomycetes</taxon>
        <taxon>Micrococcales</taxon>
        <taxon>Dermabacteraceae</taxon>
        <taxon>Brachybacterium</taxon>
    </lineage>
</organism>
<dbReference type="EMBL" id="JBHUFL010000002">
    <property type="protein sequence ID" value="MFD1834615.1"/>
    <property type="molecule type" value="Genomic_DNA"/>
</dbReference>
<comment type="caution">
    <text evidence="7">The sequence shown here is derived from an EMBL/GenBank/DDBJ whole genome shotgun (WGS) entry which is preliminary data.</text>
</comment>
<keyword evidence="3" id="KW-0238">DNA-binding</keyword>
<dbReference type="Proteomes" id="UP001597280">
    <property type="component" value="Unassembled WGS sequence"/>
</dbReference>
<reference evidence="8" key="1">
    <citation type="journal article" date="2019" name="Int. J. Syst. Evol. Microbiol.">
        <title>The Global Catalogue of Microorganisms (GCM) 10K type strain sequencing project: providing services to taxonomists for standard genome sequencing and annotation.</title>
        <authorList>
            <consortium name="The Broad Institute Genomics Platform"/>
            <consortium name="The Broad Institute Genome Sequencing Center for Infectious Disease"/>
            <person name="Wu L."/>
            <person name="Ma J."/>
        </authorList>
    </citation>
    <scope>NUCLEOTIDE SEQUENCE [LARGE SCALE GENOMIC DNA]</scope>
    <source>
        <strain evidence="8">JCM 11650</strain>
    </source>
</reference>
<protein>
    <submittedName>
        <fullName evidence="7">LysR family transcriptional regulator</fullName>
    </submittedName>
</protein>